<dbReference type="InterPro" id="IPR017853">
    <property type="entry name" value="GH"/>
</dbReference>
<dbReference type="GO" id="GO:0016998">
    <property type="term" value="P:cell wall macromolecule catabolic process"/>
    <property type="evidence" value="ECO:0007669"/>
    <property type="project" value="InterPro"/>
</dbReference>
<evidence type="ECO:0000256" key="1">
    <source>
        <dbReference type="ARBA" id="ARBA00010646"/>
    </source>
</evidence>
<dbReference type="PANTHER" id="PTHR34135">
    <property type="entry name" value="LYSOZYME"/>
    <property type="match status" value="1"/>
</dbReference>
<keyword evidence="3" id="KW-0326">Glycosidase</keyword>
<dbReference type="InterPro" id="IPR018077">
    <property type="entry name" value="Glyco_hydro_fam25_subgr"/>
</dbReference>
<dbReference type="GO" id="GO:0003796">
    <property type="term" value="F:lysozyme activity"/>
    <property type="evidence" value="ECO:0007669"/>
    <property type="project" value="InterPro"/>
</dbReference>
<reference evidence="5" key="2">
    <citation type="submission" date="2020-09" db="EMBL/GenBank/DDBJ databases">
        <authorList>
            <person name="Sun Q."/>
            <person name="Zhou Y."/>
        </authorList>
    </citation>
    <scope>NUCLEOTIDE SEQUENCE</scope>
    <source>
        <strain evidence="5">CGMCC 1.12919</strain>
    </source>
</reference>
<name>A0A916U3R7_9HYPH</name>
<feature type="signal peptide" evidence="4">
    <location>
        <begin position="1"/>
        <end position="26"/>
    </location>
</feature>
<evidence type="ECO:0000256" key="2">
    <source>
        <dbReference type="ARBA" id="ARBA00022801"/>
    </source>
</evidence>
<dbReference type="CDD" id="cd06413">
    <property type="entry name" value="GH25_muramidase_1"/>
    <property type="match status" value="1"/>
</dbReference>
<dbReference type="RefSeq" id="WP_188608579.1">
    <property type="nucleotide sequence ID" value="NZ_BMGG01000002.1"/>
</dbReference>
<proteinExistence type="inferred from homology"/>
<dbReference type="SMART" id="SM00641">
    <property type="entry name" value="Glyco_25"/>
    <property type="match status" value="1"/>
</dbReference>
<feature type="chain" id="PRO_5037150849" description="Lysozyme" evidence="4">
    <location>
        <begin position="27"/>
        <end position="258"/>
    </location>
</feature>
<evidence type="ECO:0000313" key="5">
    <source>
        <dbReference type="EMBL" id="GGC57747.1"/>
    </source>
</evidence>
<organism evidence="5 6">
    <name type="scientific">Chelatococcus reniformis</name>
    <dbReference type="NCBI Taxonomy" id="1494448"/>
    <lineage>
        <taxon>Bacteria</taxon>
        <taxon>Pseudomonadati</taxon>
        <taxon>Pseudomonadota</taxon>
        <taxon>Alphaproteobacteria</taxon>
        <taxon>Hyphomicrobiales</taxon>
        <taxon>Chelatococcaceae</taxon>
        <taxon>Chelatococcus</taxon>
    </lineage>
</organism>
<keyword evidence="6" id="KW-1185">Reference proteome</keyword>
<dbReference type="PANTHER" id="PTHR34135:SF2">
    <property type="entry name" value="LYSOZYME"/>
    <property type="match status" value="1"/>
</dbReference>
<evidence type="ECO:0000256" key="4">
    <source>
        <dbReference type="SAM" id="SignalP"/>
    </source>
</evidence>
<dbReference type="GO" id="GO:0009253">
    <property type="term" value="P:peptidoglycan catabolic process"/>
    <property type="evidence" value="ECO:0007669"/>
    <property type="project" value="InterPro"/>
</dbReference>
<dbReference type="Proteomes" id="UP000637002">
    <property type="component" value="Unassembled WGS sequence"/>
</dbReference>
<dbReference type="PROSITE" id="PS51257">
    <property type="entry name" value="PROKAR_LIPOPROTEIN"/>
    <property type="match status" value="1"/>
</dbReference>
<accession>A0A916U3R7</accession>
<evidence type="ECO:0008006" key="7">
    <source>
        <dbReference type="Google" id="ProtNLM"/>
    </source>
</evidence>
<dbReference type="PROSITE" id="PS51904">
    <property type="entry name" value="GLYCOSYL_HYDROL_F25_2"/>
    <property type="match status" value="1"/>
</dbReference>
<keyword evidence="4" id="KW-0732">Signal</keyword>
<dbReference type="EMBL" id="BMGG01000002">
    <property type="protein sequence ID" value="GGC57747.1"/>
    <property type="molecule type" value="Genomic_DNA"/>
</dbReference>
<dbReference type="Pfam" id="PF01183">
    <property type="entry name" value="Glyco_hydro_25"/>
    <property type="match status" value="1"/>
</dbReference>
<dbReference type="GO" id="GO:0016052">
    <property type="term" value="P:carbohydrate catabolic process"/>
    <property type="evidence" value="ECO:0007669"/>
    <property type="project" value="TreeGrafter"/>
</dbReference>
<dbReference type="SUPFAM" id="SSF51445">
    <property type="entry name" value="(Trans)glycosidases"/>
    <property type="match status" value="1"/>
</dbReference>
<dbReference type="InterPro" id="IPR002053">
    <property type="entry name" value="Glyco_hydro_25"/>
</dbReference>
<protein>
    <recommendedName>
        <fullName evidence="7">Lysozyme</fullName>
    </recommendedName>
</protein>
<sequence>MNRRRVTARSRAIATSLICLALAACAAERPMVHGKMSDAKPHPGVAGAMKLPIHGIDVSKWQGNIDWNAVRDAGTEFVFIKVTEGGDVFDNRFLINWAGAKAAGIARGGYHFVYWCRPALEQVAWFEKHLPADPDALPPVLDVEWNGHSKTCPRRVPRAEALEMMRVMLSALAQHSGKRPIIYTDMNFFKDVLQEGGFEEYPLWIRSTAAEPQQRYDRHWYFWQYTTTGRVPGIKGNVDRNVFFGTAEMWTKFMNGDL</sequence>
<evidence type="ECO:0000313" key="6">
    <source>
        <dbReference type="Proteomes" id="UP000637002"/>
    </source>
</evidence>
<evidence type="ECO:0000256" key="3">
    <source>
        <dbReference type="ARBA" id="ARBA00023295"/>
    </source>
</evidence>
<comment type="similarity">
    <text evidence="1">Belongs to the glycosyl hydrolase 25 family.</text>
</comment>
<dbReference type="AlphaFoldDB" id="A0A916U3R7"/>
<dbReference type="Gene3D" id="3.20.20.80">
    <property type="entry name" value="Glycosidases"/>
    <property type="match status" value="1"/>
</dbReference>
<reference evidence="5" key="1">
    <citation type="journal article" date="2014" name="Int. J. Syst. Evol. Microbiol.">
        <title>Complete genome sequence of Corynebacterium casei LMG S-19264T (=DSM 44701T), isolated from a smear-ripened cheese.</title>
        <authorList>
            <consortium name="US DOE Joint Genome Institute (JGI-PGF)"/>
            <person name="Walter F."/>
            <person name="Albersmeier A."/>
            <person name="Kalinowski J."/>
            <person name="Ruckert C."/>
        </authorList>
    </citation>
    <scope>NUCLEOTIDE SEQUENCE</scope>
    <source>
        <strain evidence="5">CGMCC 1.12919</strain>
    </source>
</reference>
<comment type="caution">
    <text evidence="5">The sequence shown here is derived from an EMBL/GenBank/DDBJ whole genome shotgun (WGS) entry which is preliminary data.</text>
</comment>
<gene>
    <name evidence="5" type="ORF">GCM10010994_15910</name>
</gene>
<keyword evidence="2" id="KW-0378">Hydrolase</keyword>